<feature type="transmembrane region" description="Helical" evidence="1">
    <location>
        <begin position="153"/>
        <end position="175"/>
    </location>
</feature>
<keyword evidence="1" id="KW-1133">Transmembrane helix</keyword>
<feature type="domain" description="EAL" evidence="2">
    <location>
        <begin position="579"/>
        <end position="834"/>
    </location>
</feature>
<dbReference type="Pfam" id="PF00990">
    <property type="entry name" value="GGDEF"/>
    <property type="match status" value="1"/>
</dbReference>
<dbReference type="SMART" id="SM00052">
    <property type="entry name" value="EAL"/>
    <property type="match status" value="1"/>
</dbReference>
<feature type="transmembrane region" description="Helical" evidence="1">
    <location>
        <begin position="80"/>
        <end position="99"/>
    </location>
</feature>
<dbReference type="SMART" id="SM00267">
    <property type="entry name" value="GGDEF"/>
    <property type="match status" value="1"/>
</dbReference>
<gene>
    <name evidence="4" type="ORF">H9642_01135</name>
</gene>
<dbReference type="Pfam" id="PF17159">
    <property type="entry name" value="MASE3"/>
    <property type="match status" value="1"/>
</dbReference>
<feature type="transmembrane region" description="Helical" evidence="1">
    <location>
        <begin position="48"/>
        <end position="68"/>
    </location>
</feature>
<dbReference type="InterPro" id="IPR001633">
    <property type="entry name" value="EAL_dom"/>
</dbReference>
<feature type="transmembrane region" description="Helical" evidence="1">
    <location>
        <begin position="195"/>
        <end position="212"/>
    </location>
</feature>
<dbReference type="SUPFAM" id="SSF55073">
    <property type="entry name" value="Nucleotide cyclase"/>
    <property type="match status" value="1"/>
</dbReference>
<name>A0ABR8TJ36_9PSED</name>
<proteinExistence type="predicted"/>
<evidence type="ECO:0000313" key="4">
    <source>
        <dbReference type="EMBL" id="MBD7975788.1"/>
    </source>
</evidence>
<dbReference type="PROSITE" id="PS50887">
    <property type="entry name" value="GGDEF"/>
    <property type="match status" value="1"/>
</dbReference>
<dbReference type="SUPFAM" id="SSF141868">
    <property type="entry name" value="EAL domain-like"/>
    <property type="match status" value="1"/>
</dbReference>
<dbReference type="Proteomes" id="UP000611945">
    <property type="component" value="Unassembled WGS sequence"/>
</dbReference>
<dbReference type="PROSITE" id="PS50883">
    <property type="entry name" value="EAL"/>
    <property type="match status" value="1"/>
</dbReference>
<dbReference type="InterPro" id="IPR035965">
    <property type="entry name" value="PAS-like_dom_sf"/>
</dbReference>
<dbReference type="Gene3D" id="3.30.450.20">
    <property type="entry name" value="PAS domain"/>
    <property type="match status" value="1"/>
</dbReference>
<dbReference type="PANTHER" id="PTHR44757">
    <property type="entry name" value="DIGUANYLATE CYCLASE DGCP"/>
    <property type="match status" value="1"/>
</dbReference>
<protein>
    <submittedName>
        <fullName evidence="4">EAL domain-containing protein</fullName>
    </submittedName>
</protein>
<feature type="transmembrane region" description="Helical" evidence="1">
    <location>
        <begin position="224"/>
        <end position="244"/>
    </location>
</feature>
<accession>A0ABR8TJ36</accession>
<dbReference type="InterPro" id="IPR043128">
    <property type="entry name" value="Rev_trsase/Diguanyl_cyclase"/>
</dbReference>
<feature type="domain" description="GGDEF" evidence="3">
    <location>
        <begin position="438"/>
        <end position="570"/>
    </location>
</feature>
<evidence type="ECO:0000259" key="2">
    <source>
        <dbReference type="PROSITE" id="PS50883"/>
    </source>
</evidence>
<dbReference type="Gene3D" id="3.20.20.450">
    <property type="entry name" value="EAL domain"/>
    <property type="match status" value="1"/>
</dbReference>
<sequence length="845" mass="94824">MHLSHLVHPQHRFALVFAAGLLGLALLGLLAIQWAAGILPSHNPHFLTWHQCLEILAILVAGLIFTVGWTTYGLHRQRNILLVSCAFLGVAIADTSHMLSYPGMPSFFTPSDPEKAINFWLLARYLAALSLLLVACFPWHLVEEQRRPFRAPWRLLGLCGVLAVVVPAHWVFLVHPHWMPRTFIPGLGLTPIKQIAEYGLIGMHLLSMLLLVRQLRERSSFNVALLFGALGLMVMSELLFTRYAQVTDLYNLAGHVYKVLAYLLLYRVMFVGTILAPYRALHETREHAHAVIDAIPDLLFEFDAKGRCLRVHIPDNYRQIDDLPYMLHRTLDEALPTDAANACRLALNEARLQGVSNGRQLRLEQAGGVVHFELSAARMYKGFQQRFVVLARDISQRILDQQRIQQLAHFDALTGLPNRTLFAARFAQALEICERNQQPLAVLFMDLDHFKHVNDQLGHQVGDSLLVAVAQRLRDLLRDEDSVARQGGDEFILTLPFTNAESAAQVAVRLQAQLAQPIEVQGHSLQVSASIGIAMFPEDGRDQDTLFRHADSAMYRVKQEGRGHHAFFTAELQARLMRAQLLSNALRQALANDELELHYQPQLNVEEGRLVGTEALLRWRHPVLGNIAPTEFIPVAESTGQIVEIGAWVLRTAITQMSRWLAAGYPAEMRMAVNLSMAQFRVPGLFELVCESLTESGLPANCLELELTESLTTPDSVSVGREMQRLAERGVHLAIDDFGTGYSSLGYLKHLPVHRLKIDRSFVRDLHNDASDQRIVQAILGIADGLGLKTMAEGIETQEQLALLRRLGCQEVQGYLFSRPLPADQFEAWVRSTDWLPAHRHAENS</sequence>
<dbReference type="EMBL" id="JACSQG010000001">
    <property type="protein sequence ID" value="MBD7975788.1"/>
    <property type="molecule type" value="Genomic_DNA"/>
</dbReference>
<dbReference type="InterPro" id="IPR000160">
    <property type="entry name" value="GGDEF_dom"/>
</dbReference>
<dbReference type="RefSeq" id="WP_251834575.1">
    <property type="nucleotide sequence ID" value="NZ_JACSQG010000001.1"/>
</dbReference>
<reference evidence="4 5" key="1">
    <citation type="submission" date="2020-08" db="EMBL/GenBank/DDBJ databases">
        <title>A Genomic Blueprint of the Chicken Gut Microbiome.</title>
        <authorList>
            <person name="Gilroy R."/>
            <person name="Ravi A."/>
            <person name="Getino M."/>
            <person name="Pursley I."/>
            <person name="Horton D.L."/>
            <person name="Alikhan N.-F."/>
            <person name="Baker D."/>
            <person name="Gharbi K."/>
            <person name="Hall N."/>
            <person name="Watson M."/>
            <person name="Adriaenssens E.M."/>
            <person name="Foster-Nyarko E."/>
            <person name="Jarju S."/>
            <person name="Secka A."/>
            <person name="Antonio M."/>
            <person name="Oren A."/>
            <person name="Chaudhuri R."/>
            <person name="La Ragione R.M."/>
            <person name="Hildebrand F."/>
            <person name="Pallen M.J."/>
        </authorList>
    </citation>
    <scope>NUCLEOTIDE SEQUENCE [LARGE SCALE GENOMIC DNA]</scope>
    <source>
        <strain evidence="4 5">Sa2CUA2</strain>
    </source>
</reference>
<dbReference type="Pfam" id="PF00563">
    <property type="entry name" value="EAL"/>
    <property type="match status" value="1"/>
</dbReference>
<dbReference type="InterPro" id="IPR052155">
    <property type="entry name" value="Biofilm_reg_signaling"/>
</dbReference>
<keyword evidence="1" id="KW-0472">Membrane</keyword>
<dbReference type="CDD" id="cd01949">
    <property type="entry name" value="GGDEF"/>
    <property type="match status" value="1"/>
</dbReference>
<keyword evidence="1" id="KW-0812">Transmembrane</keyword>
<dbReference type="InterPro" id="IPR033425">
    <property type="entry name" value="MASE3"/>
</dbReference>
<feature type="transmembrane region" description="Helical" evidence="1">
    <location>
        <begin position="119"/>
        <end position="141"/>
    </location>
</feature>
<comment type="caution">
    <text evidence="4">The sequence shown here is derived from an EMBL/GenBank/DDBJ whole genome shotgun (WGS) entry which is preliminary data.</text>
</comment>
<feature type="transmembrane region" description="Helical" evidence="1">
    <location>
        <begin position="12"/>
        <end position="36"/>
    </location>
</feature>
<evidence type="ECO:0000259" key="3">
    <source>
        <dbReference type="PROSITE" id="PS50887"/>
    </source>
</evidence>
<dbReference type="Gene3D" id="3.30.70.270">
    <property type="match status" value="1"/>
</dbReference>
<dbReference type="InterPro" id="IPR035919">
    <property type="entry name" value="EAL_sf"/>
</dbReference>
<dbReference type="PANTHER" id="PTHR44757:SF2">
    <property type="entry name" value="BIOFILM ARCHITECTURE MAINTENANCE PROTEIN MBAA"/>
    <property type="match status" value="1"/>
</dbReference>
<evidence type="ECO:0000256" key="1">
    <source>
        <dbReference type="SAM" id="Phobius"/>
    </source>
</evidence>
<dbReference type="SUPFAM" id="SSF55785">
    <property type="entry name" value="PYP-like sensor domain (PAS domain)"/>
    <property type="match status" value="1"/>
</dbReference>
<dbReference type="InterPro" id="IPR029787">
    <property type="entry name" value="Nucleotide_cyclase"/>
</dbReference>
<evidence type="ECO:0000313" key="5">
    <source>
        <dbReference type="Proteomes" id="UP000611945"/>
    </source>
</evidence>
<dbReference type="NCBIfam" id="TIGR00254">
    <property type="entry name" value="GGDEF"/>
    <property type="match status" value="1"/>
</dbReference>
<organism evidence="4 5">
    <name type="scientific">Serpens gallinarum</name>
    <dbReference type="NCBI Taxonomy" id="2763075"/>
    <lineage>
        <taxon>Bacteria</taxon>
        <taxon>Pseudomonadati</taxon>
        <taxon>Pseudomonadota</taxon>
        <taxon>Gammaproteobacteria</taxon>
        <taxon>Pseudomonadales</taxon>
        <taxon>Pseudomonadaceae</taxon>
        <taxon>Pseudomonas</taxon>
    </lineage>
</organism>
<keyword evidence="5" id="KW-1185">Reference proteome</keyword>
<dbReference type="CDD" id="cd01948">
    <property type="entry name" value="EAL"/>
    <property type="match status" value="1"/>
</dbReference>